<evidence type="ECO:0000256" key="1">
    <source>
        <dbReference type="SAM" id="SignalP"/>
    </source>
</evidence>
<sequence>MKHHLKISSALLITTLSLSSQAFANDTVDKLKGLLGNSGSTESTQSTQAEAASTSTSESLDIASLVSMVSDNLGVTEEQSQGGVASIFDYAKDNLSSGDYSQLASSLPGLDSLMDYVPDLSSDSSSKSSAMSGLLNKASEYSSSLSSINELKKQFEALGLDSDMISSFVTQINAYLSGDNDTQALLQSGLGKLTSLL</sequence>
<dbReference type="KEGG" id="pmes:FX988_03372"/>
<feature type="chain" id="PRO_5032704481" description="DUF2780 domain-containing protein" evidence="1">
    <location>
        <begin position="25"/>
        <end position="197"/>
    </location>
</feature>
<dbReference type="RefSeq" id="WP_160181237.1">
    <property type="nucleotide sequence ID" value="NZ_CP047656.1"/>
</dbReference>
<dbReference type="OrthoDB" id="6334940at2"/>
<proteinExistence type="predicted"/>
<dbReference type="AlphaFoldDB" id="A0A857JMJ5"/>
<accession>A0A857JMJ5</accession>
<evidence type="ECO:0008006" key="4">
    <source>
        <dbReference type="Google" id="ProtNLM"/>
    </source>
</evidence>
<feature type="signal peptide" evidence="1">
    <location>
        <begin position="1"/>
        <end position="24"/>
    </location>
</feature>
<dbReference type="Proteomes" id="UP000464524">
    <property type="component" value="Chromosome"/>
</dbReference>
<organism evidence="2 3">
    <name type="scientific">Paraglaciecola mesophila</name>
    <dbReference type="NCBI Taxonomy" id="197222"/>
    <lineage>
        <taxon>Bacteria</taxon>
        <taxon>Pseudomonadati</taxon>
        <taxon>Pseudomonadota</taxon>
        <taxon>Gammaproteobacteria</taxon>
        <taxon>Alteromonadales</taxon>
        <taxon>Alteromonadaceae</taxon>
        <taxon>Paraglaciecola</taxon>
    </lineage>
</organism>
<protein>
    <recommendedName>
        <fullName evidence="4">DUF2780 domain-containing protein</fullName>
    </recommendedName>
</protein>
<dbReference type="Pfam" id="PF11075">
    <property type="entry name" value="DUF2780"/>
    <property type="match status" value="1"/>
</dbReference>
<dbReference type="InterPro" id="IPR021302">
    <property type="entry name" value="DUF2780_VcgC/VcgE"/>
</dbReference>
<evidence type="ECO:0000313" key="3">
    <source>
        <dbReference type="Proteomes" id="UP000464524"/>
    </source>
</evidence>
<keyword evidence="3" id="KW-1185">Reference proteome</keyword>
<name>A0A857JMJ5_9ALTE</name>
<gene>
    <name evidence="2" type="ORF">FX988_03372</name>
</gene>
<evidence type="ECO:0000313" key="2">
    <source>
        <dbReference type="EMBL" id="QHJ13113.1"/>
    </source>
</evidence>
<dbReference type="EMBL" id="CP047656">
    <property type="protein sequence ID" value="QHJ13113.1"/>
    <property type="molecule type" value="Genomic_DNA"/>
</dbReference>
<keyword evidence="1" id="KW-0732">Signal</keyword>
<reference evidence="2 3" key="1">
    <citation type="submission" date="2019-12" db="EMBL/GenBank/DDBJ databases">
        <title>Genome sequencing and assembly of endphytes of Porphyra tenera.</title>
        <authorList>
            <person name="Park J.M."/>
            <person name="Shin R."/>
            <person name="Jo S.H."/>
        </authorList>
    </citation>
    <scope>NUCLEOTIDE SEQUENCE [LARGE SCALE GENOMIC DNA]</scope>
    <source>
        <strain evidence="2 3">GPM4</strain>
    </source>
</reference>